<dbReference type="InterPro" id="IPR025166">
    <property type="entry name" value="Integrase_DNA_bind_dom"/>
</dbReference>
<proteinExistence type="inferred from homology"/>
<accession>A0ABM5PB53</accession>
<evidence type="ECO:0000256" key="1">
    <source>
        <dbReference type="ARBA" id="ARBA00008857"/>
    </source>
</evidence>
<dbReference type="InterPro" id="IPR038488">
    <property type="entry name" value="Integrase_DNA-bd_sf"/>
</dbReference>
<evidence type="ECO:0000256" key="3">
    <source>
        <dbReference type="ARBA" id="ARBA00023125"/>
    </source>
</evidence>
<keyword evidence="2" id="KW-0229">DNA integration</keyword>
<dbReference type="PANTHER" id="PTHR30629:SF6">
    <property type="entry name" value="PROPHAGE INTEGRASE INTA-RELATED"/>
    <property type="match status" value="1"/>
</dbReference>
<gene>
    <name evidence="7" type="ORF">F543_1820</name>
</gene>
<dbReference type="EMBL" id="CP006955">
    <property type="protein sequence ID" value="AHG83046.1"/>
    <property type="molecule type" value="Genomic_DNA"/>
</dbReference>
<keyword evidence="3 5" id="KW-0238">DNA-binding</keyword>
<dbReference type="SUPFAM" id="SSF56349">
    <property type="entry name" value="DNA breaking-rejoining enzymes"/>
    <property type="match status" value="1"/>
</dbReference>
<evidence type="ECO:0000256" key="2">
    <source>
        <dbReference type="ARBA" id="ARBA00022908"/>
    </source>
</evidence>
<dbReference type="InterPro" id="IPR050808">
    <property type="entry name" value="Phage_Integrase"/>
</dbReference>
<reference evidence="7 8" key="1">
    <citation type="submission" date="2013-12" db="EMBL/GenBank/DDBJ databases">
        <title>Annotation of the Bibersteinia trehalosi USDA-ARS-USMARC-189 complete genome.</title>
        <authorList>
            <person name="Harhay G.P."/>
            <person name="McVey S."/>
            <person name="Clawson M.L."/>
            <person name="Bono J."/>
            <person name="Heaton M.P."/>
            <person name="Chitko-Mckown C.G."/>
            <person name="Harhay D.M."/>
            <person name="Smith T.P.L."/>
        </authorList>
    </citation>
    <scope>NUCLEOTIDE SEQUENCE [LARGE SCALE GENOMIC DNA]</scope>
    <source>
        <strain evidence="7 8">USDA-ARS-USMARC-189</strain>
    </source>
</reference>
<evidence type="ECO:0000256" key="4">
    <source>
        <dbReference type="ARBA" id="ARBA00023172"/>
    </source>
</evidence>
<dbReference type="PANTHER" id="PTHR30629">
    <property type="entry name" value="PROPHAGE INTEGRASE"/>
    <property type="match status" value="1"/>
</dbReference>
<evidence type="ECO:0000256" key="5">
    <source>
        <dbReference type="PROSITE-ProRule" id="PRU01248"/>
    </source>
</evidence>
<comment type="similarity">
    <text evidence="1">Belongs to the 'phage' integrase family.</text>
</comment>
<dbReference type="Pfam" id="PF00589">
    <property type="entry name" value="Phage_integrase"/>
    <property type="match status" value="1"/>
</dbReference>
<dbReference type="CDD" id="cd00801">
    <property type="entry name" value="INT_P4_C"/>
    <property type="match status" value="1"/>
</dbReference>
<evidence type="ECO:0000313" key="8">
    <source>
        <dbReference type="Proteomes" id="UP000019092"/>
    </source>
</evidence>
<protein>
    <submittedName>
        <fullName evidence="7">Phage integrase</fullName>
    </submittedName>
</protein>
<sequence>MAKMVKPLSVTQINSAKPRDKKSYLSDGGGLRLLIYPNGTKVWLFNYIKPYLGKRTEISLGAYPALSLQNARAKAAEYREYLAKSLDPQTVEEEKKIAERNKLNNTFATVAREWLAYREKLGKERQDYSEKTKKDTERRVADAIDILGEIPFERISLRHGLEALEKQRAAGALFELRKRHQVLKKIGEYAERFSYWPKNEWKYLGEELPQPDKNSHFAAIHYKELPELMRDLRKRNLSYSVLLAILWGLLNATRASETVSASFEAIREYEDLLIWAVIVNKGGKGRREHQIPLTKQAQKLLSCARQHSRSKYLFPSPMRGGKKAHVNSQTPNDVFKTIDGGKYKGLMTNHGIRTLFSSYCNDNRIELGLDKEVIEVCLSHLNNDDVRNAYNRAEYLPYRLKTFQAWADYVEACAAGLFDEIIADPI</sequence>
<dbReference type="Proteomes" id="UP000019092">
    <property type="component" value="Chromosome"/>
</dbReference>
<organism evidence="7 8">
    <name type="scientific">Bibersteinia trehalosi USDA-ARS-USMARC-189</name>
    <dbReference type="NCBI Taxonomy" id="1263831"/>
    <lineage>
        <taxon>Bacteria</taxon>
        <taxon>Pseudomonadati</taxon>
        <taxon>Pseudomonadota</taxon>
        <taxon>Gammaproteobacteria</taxon>
        <taxon>Pasteurellales</taxon>
        <taxon>Pasteurellaceae</taxon>
        <taxon>Bibersteinia</taxon>
    </lineage>
</organism>
<dbReference type="Gene3D" id="1.10.150.130">
    <property type="match status" value="1"/>
</dbReference>
<dbReference type="InterPro" id="IPR013762">
    <property type="entry name" value="Integrase-like_cat_sf"/>
</dbReference>
<evidence type="ECO:0000313" key="7">
    <source>
        <dbReference type="EMBL" id="AHG83046.1"/>
    </source>
</evidence>
<keyword evidence="8" id="KW-1185">Reference proteome</keyword>
<feature type="domain" description="Core-binding (CB)" evidence="6">
    <location>
        <begin position="105"/>
        <end position="191"/>
    </location>
</feature>
<dbReference type="InterPro" id="IPR010998">
    <property type="entry name" value="Integrase_recombinase_N"/>
</dbReference>
<dbReference type="InterPro" id="IPR011010">
    <property type="entry name" value="DNA_brk_join_enz"/>
</dbReference>
<name>A0ABM5PB53_BIBTR</name>
<dbReference type="RefSeq" id="WP_025289983.1">
    <property type="nucleotide sequence ID" value="NZ_CP006955.1"/>
</dbReference>
<keyword evidence="4" id="KW-0233">DNA recombination</keyword>
<dbReference type="Gene3D" id="3.30.160.390">
    <property type="entry name" value="Integrase, DNA-binding domain"/>
    <property type="match status" value="1"/>
</dbReference>
<dbReference type="InterPro" id="IPR002104">
    <property type="entry name" value="Integrase_catalytic"/>
</dbReference>
<dbReference type="Gene3D" id="1.10.443.10">
    <property type="entry name" value="Intergrase catalytic core"/>
    <property type="match status" value="1"/>
</dbReference>
<dbReference type="PROSITE" id="PS51900">
    <property type="entry name" value="CB"/>
    <property type="match status" value="1"/>
</dbReference>
<dbReference type="InterPro" id="IPR044068">
    <property type="entry name" value="CB"/>
</dbReference>
<dbReference type="Pfam" id="PF13356">
    <property type="entry name" value="Arm-DNA-bind_3"/>
    <property type="match status" value="1"/>
</dbReference>
<evidence type="ECO:0000259" key="6">
    <source>
        <dbReference type="PROSITE" id="PS51900"/>
    </source>
</evidence>